<keyword evidence="4" id="KW-1185">Reference proteome</keyword>
<gene>
    <name evidence="3" type="ORF">ACFQHK_14665</name>
</gene>
<dbReference type="RefSeq" id="WP_304449397.1">
    <property type="nucleotide sequence ID" value="NZ_JARRAH010000001.1"/>
</dbReference>
<keyword evidence="1" id="KW-0812">Transmembrane</keyword>
<keyword evidence="1" id="KW-0472">Membrane</keyword>
<organism evidence="3 4">
    <name type="scientific">Halomarina ordinaria</name>
    <dbReference type="NCBI Taxonomy" id="3033939"/>
    <lineage>
        <taxon>Archaea</taxon>
        <taxon>Methanobacteriati</taxon>
        <taxon>Methanobacteriota</taxon>
        <taxon>Stenosarchaea group</taxon>
        <taxon>Halobacteria</taxon>
        <taxon>Halobacteriales</taxon>
        <taxon>Natronomonadaceae</taxon>
        <taxon>Halomarina</taxon>
    </lineage>
</organism>
<dbReference type="SUPFAM" id="SSF103481">
    <property type="entry name" value="Multidrug resistance efflux transporter EmrE"/>
    <property type="match status" value="1"/>
</dbReference>
<feature type="transmembrane region" description="Helical" evidence="1">
    <location>
        <begin position="33"/>
        <end position="54"/>
    </location>
</feature>
<dbReference type="InterPro" id="IPR037185">
    <property type="entry name" value="EmrE-like"/>
</dbReference>
<protein>
    <submittedName>
        <fullName evidence="3">EamA family transporter</fullName>
    </submittedName>
</protein>
<accession>A0ABD5UBK9</accession>
<dbReference type="Gene3D" id="1.10.3730.20">
    <property type="match status" value="1"/>
</dbReference>
<sequence>MNDNYLVWSVVALLGYTAFTPLAQLATSSVPSYVVALVANTILAVSALGVALYQRGPILVHVTGDAGVYMLAAGAFLTVGILAYYEALATGPVSVVVPIFGMFIVGSSVLGLLFLGDELTARKGLGIALACVAVYLTATG</sequence>
<dbReference type="InterPro" id="IPR000620">
    <property type="entry name" value="EamA_dom"/>
</dbReference>
<feature type="transmembrane region" description="Helical" evidence="1">
    <location>
        <begin position="92"/>
        <end position="115"/>
    </location>
</feature>
<evidence type="ECO:0000259" key="2">
    <source>
        <dbReference type="Pfam" id="PF00892"/>
    </source>
</evidence>
<name>A0ABD5UBK9_9EURY</name>
<dbReference type="Proteomes" id="UP001596406">
    <property type="component" value="Unassembled WGS sequence"/>
</dbReference>
<evidence type="ECO:0000256" key="1">
    <source>
        <dbReference type="SAM" id="Phobius"/>
    </source>
</evidence>
<feature type="transmembrane region" description="Helical" evidence="1">
    <location>
        <begin position="66"/>
        <end position="85"/>
    </location>
</feature>
<proteinExistence type="predicted"/>
<reference evidence="3 4" key="1">
    <citation type="journal article" date="2019" name="Int. J. Syst. Evol. Microbiol.">
        <title>The Global Catalogue of Microorganisms (GCM) 10K type strain sequencing project: providing services to taxonomists for standard genome sequencing and annotation.</title>
        <authorList>
            <consortium name="The Broad Institute Genomics Platform"/>
            <consortium name="The Broad Institute Genome Sequencing Center for Infectious Disease"/>
            <person name="Wu L."/>
            <person name="Ma J."/>
        </authorList>
    </citation>
    <scope>NUCLEOTIDE SEQUENCE [LARGE SCALE GENOMIC DNA]</scope>
    <source>
        <strain evidence="3 4">PSRA2</strain>
    </source>
</reference>
<dbReference type="Pfam" id="PF00892">
    <property type="entry name" value="EamA"/>
    <property type="match status" value="1"/>
</dbReference>
<feature type="domain" description="EamA" evidence="2">
    <location>
        <begin position="6"/>
        <end position="138"/>
    </location>
</feature>
<evidence type="ECO:0000313" key="3">
    <source>
        <dbReference type="EMBL" id="MFC6837734.1"/>
    </source>
</evidence>
<comment type="caution">
    <text evidence="3">The sequence shown here is derived from an EMBL/GenBank/DDBJ whole genome shotgun (WGS) entry which is preliminary data.</text>
</comment>
<dbReference type="AlphaFoldDB" id="A0ABD5UBK9"/>
<dbReference type="EMBL" id="JBHSXM010000001">
    <property type="protein sequence ID" value="MFC6837734.1"/>
    <property type="molecule type" value="Genomic_DNA"/>
</dbReference>
<evidence type="ECO:0000313" key="4">
    <source>
        <dbReference type="Proteomes" id="UP001596406"/>
    </source>
</evidence>
<keyword evidence="1" id="KW-1133">Transmembrane helix</keyword>
<feature type="transmembrane region" description="Helical" evidence="1">
    <location>
        <begin position="6"/>
        <end position="26"/>
    </location>
</feature>